<evidence type="ECO:0000256" key="2">
    <source>
        <dbReference type="ARBA" id="ARBA00004141"/>
    </source>
</evidence>
<feature type="compositionally biased region" description="Polar residues" evidence="13">
    <location>
        <begin position="577"/>
        <end position="604"/>
    </location>
</feature>
<feature type="domain" description="RING-type" evidence="14">
    <location>
        <begin position="1112"/>
        <end position="1153"/>
    </location>
</feature>
<dbReference type="GO" id="GO:0008270">
    <property type="term" value="F:zinc ion binding"/>
    <property type="evidence" value="ECO:0007669"/>
    <property type="project" value="UniProtKB-KW"/>
</dbReference>
<dbReference type="EC" id="2.3.2.27" evidence="3"/>
<evidence type="ECO:0000256" key="10">
    <source>
        <dbReference type="ARBA" id="ARBA00022989"/>
    </source>
</evidence>
<dbReference type="GeneID" id="30908807"/>
<dbReference type="GO" id="GO:0006511">
    <property type="term" value="P:ubiquitin-dependent protein catabolic process"/>
    <property type="evidence" value="ECO:0007669"/>
    <property type="project" value="TreeGrafter"/>
</dbReference>
<evidence type="ECO:0000256" key="6">
    <source>
        <dbReference type="ARBA" id="ARBA00022723"/>
    </source>
</evidence>
<evidence type="ECO:0000256" key="8">
    <source>
        <dbReference type="ARBA" id="ARBA00022786"/>
    </source>
</evidence>
<dbReference type="VEuPathDB" id="PlasmoDB:PCOAH_00020810"/>
<keyword evidence="8" id="KW-0833">Ubl conjugation pathway</keyword>
<feature type="compositionally biased region" description="Polar residues" evidence="13">
    <location>
        <begin position="542"/>
        <end position="564"/>
    </location>
</feature>
<dbReference type="PROSITE" id="PS50089">
    <property type="entry name" value="ZF_RING_2"/>
    <property type="match status" value="1"/>
</dbReference>
<dbReference type="SMART" id="SM00744">
    <property type="entry name" value="RINGv"/>
    <property type="match status" value="1"/>
</dbReference>
<comment type="subcellular location">
    <subcellularLocation>
        <location evidence="2">Membrane</location>
        <topology evidence="2">Multi-pass membrane protein</topology>
    </subcellularLocation>
</comment>
<comment type="catalytic activity">
    <reaction evidence="1">
        <text>S-ubiquitinyl-[E2 ubiquitin-conjugating enzyme]-L-cysteine + [acceptor protein]-L-lysine = [E2 ubiquitin-conjugating enzyme]-L-cysteine + N(6)-ubiquitinyl-[acceptor protein]-L-lysine.</text>
        <dbReference type="EC" id="2.3.2.27"/>
    </reaction>
</comment>
<feature type="compositionally biased region" description="Polar residues" evidence="13">
    <location>
        <begin position="141"/>
        <end position="154"/>
    </location>
</feature>
<evidence type="ECO:0000313" key="15">
    <source>
        <dbReference type="EMBL" id="ANQ07608.1"/>
    </source>
</evidence>
<feature type="region of interest" description="Disordered" evidence="13">
    <location>
        <begin position="542"/>
        <end position="604"/>
    </location>
</feature>
<keyword evidence="10" id="KW-1133">Transmembrane helix</keyword>
<feature type="compositionally biased region" description="Low complexity" evidence="13">
    <location>
        <begin position="976"/>
        <end position="998"/>
    </location>
</feature>
<dbReference type="Pfam" id="PF13639">
    <property type="entry name" value="zf-RING_2"/>
    <property type="match status" value="1"/>
</dbReference>
<dbReference type="Gene3D" id="3.30.40.10">
    <property type="entry name" value="Zinc/RING finger domain, C3HC4 (zinc finger)"/>
    <property type="match status" value="1"/>
</dbReference>
<accession>A0A1B1DXX3</accession>
<reference evidence="16" key="1">
    <citation type="submission" date="2016-06" db="EMBL/GenBank/DDBJ databases">
        <title>First high quality genome sequence of Plasmodium coatneyi using continuous long reads from single molecule, real-time sequencing.</title>
        <authorList>
            <person name="Chien J.-T."/>
            <person name="Pakala S.B."/>
            <person name="Geraldo J.A."/>
            <person name="Lapp S.A."/>
            <person name="Barnwell J.W."/>
            <person name="Kissinger J.C."/>
            <person name="Galinski M.R."/>
            <person name="Humphrey J.C."/>
        </authorList>
    </citation>
    <scope>NUCLEOTIDE SEQUENCE [LARGE SCALE GENOMIC DNA]</scope>
    <source>
        <strain evidence="16">Hackeri</strain>
    </source>
</reference>
<feature type="compositionally biased region" description="Basic and acidic residues" evidence="13">
    <location>
        <begin position="155"/>
        <end position="164"/>
    </location>
</feature>
<dbReference type="SUPFAM" id="SSF57850">
    <property type="entry name" value="RING/U-box"/>
    <property type="match status" value="1"/>
</dbReference>
<dbReference type="SMART" id="SM00184">
    <property type="entry name" value="RING"/>
    <property type="match status" value="1"/>
</dbReference>
<dbReference type="Proteomes" id="UP000092716">
    <property type="component" value="Chromosome 8"/>
</dbReference>
<evidence type="ECO:0000256" key="9">
    <source>
        <dbReference type="ARBA" id="ARBA00022833"/>
    </source>
</evidence>
<evidence type="ECO:0000259" key="14">
    <source>
        <dbReference type="PROSITE" id="PS50089"/>
    </source>
</evidence>
<feature type="region of interest" description="Disordered" evidence="13">
    <location>
        <begin position="1"/>
        <end position="30"/>
    </location>
</feature>
<dbReference type="OrthoDB" id="8062037at2759"/>
<evidence type="ECO:0000256" key="5">
    <source>
        <dbReference type="ARBA" id="ARBA00022692"/>
    </source>
</evidence>
<keyword evidence="11" id="KW-0472">Membrane</keyword>
<sequence length="1159" mass="127883">MINDLEEDKNYNVEVSIDSKSGTQEENSEEKIRNVCVVNRENAFYDISQETEHSSEQRNHEKNELNNFYDLTEVNGKKEEVICISSNSTNVVKSGSSGSSLANGNEEKGNLEVRDDQIVPIEVEPKHDCNIGNCGDVCDTTGRNRNENNTPSGSHNEDNNDRNYNKEEKTRYVLCNICADIMEKSIFQDHLYAHTLESPEKNEQNEQNCAYGKQNNLNNGLFDTRNKSFYTNFNSDRSKQNRCALKRSFNNTTYAFNNSEIILTDNNEHHAEDDRIFDMIYNYNSNLDRFRNNPAVINKRNNNSVISISEKKSNMVDSRNNFCNKGVSAQNIIEMVNSGENKVEDTLSASRNVTRNDAGERSVPNKLEANRTAVDNYLSAMRESLYAIFPDPNASSFENSTTSNNTDDYKNEEHLSSIINDIHSMISAIQANVKRAAEKSNNRVNINSASADIDSFVNKSMNSILTDINDIKGTNRNGKNDHSVENVLSKKLKKIYQSLDNVNKKINAAIENNNTDGRNSIANSISGGILNRISITIVNSTDGGNGSEVPSASVTHSSNGNVNISRSNSYRDSNSSGEPTNRGRQNNFYSTSGPGTQEFSGTNGSTFFHNQNVFSHESFFTGIPADSAHTYFNQSCASPYSQIVRTESGSINDINYLYSNLVDRYPCICENSGFSHFDNNSNNIWPLRRVTNSNTYRTSNDSPNSRSIKEANNVSMNSNMFNYRNEGSNNGRNNISPINNGRNTSNPVNETMGYNLINNGVGVYPADPPSNNPFLFMVNRQNRNIRSDVRTNQVVNTIRNNYSFISTSRNSMSNRNANQGRERIHNGNSNIGTTSIININNFNCVTTNNNYNNNNNRTAAMAGAVGAPIGPAVPVGSPVGTPVGFPAVGATVNAAVMVARELAGPPGPRTGGRAGTIAGGPCGQGVAPAVLGPPTSTCSSRVSTTTVRANTEGNLDPLFSYHVFPPRGASRTNRTNGASSNGSRANNNGNMNNNNIPTNRIRNVNSGSEMPSSLSASSAEDVTISSNTQRAADNLFGANLRREQTLTRSHERTNRIVSRTTRGVANVSSSAREQPASGNKKIGTRAKLKENNDYLIVHFDIKKNENNNLKICSICYENYQHNESLIFLPCTHNFHKACIIEWINKKSTCPICKINIKNF</sequence>
<keyword evidence="6" id="KW-0479">Metal-binding</keyword>
<evidence type="ECO:0000256" key="11">
    <source>
        <dbReference type="ARBA" id="ARBA00023136"/>
    </source>
</evidence>
<dbReference type="RefSeq" id="XP_019914303.1">
    <property type="nucleotide sequence ID" value="XM_020058888.1"/>
</dbReference>
<proteinExistence type="predicted"/>
<protein>
    <recommendedName>
        <fullName evidence="3">RING-type E3 ubiquitin transferase</fullName>
        <ecNumber evidence="3">2.3.2.27</ecNumber>
    </recommendedName>
</protein>
<evidence type="ECO:0000256" key="4">
    <source>
        <dbReference type="ARBA" id="ARBA00022679"/>
    </source>
</evidence>
<evidence type="ECO:0000256" key="1">
    <source>
        <dbReference type="ARBA" id="ARBA00000900"/>
    </source>
</evidence>
<feature type="compositionally biased region" description="Low complexity" evidence="13">
    <location>
        <begin position="728"/>
        <end position="743"/>
    </location>
</feature>
<keyword evidence="5" id="KW-0812">Transmembrane</keyword>
<evidence type="ECO:0000256" key="7">
    <source>
        <dbReference type="ARBA" id="ARBA00022771"/>
    </source>
</evidence>
<keyword evidence="4" id="KW-0808">Transferase</keyword>
<name>A0A1B1DXX3_9APIC</name>
<organism evidence="15 16">
    <name type="scientific">Plasmodium coatneyi</name>
    <dbReference type="NCBI Taxonomy" id="208452"/>
    <lineage>
        <taxon>Eukaryota</taxon>
        <taxon>Sar</taxon>
        <taxon>Alveolata</taxon>
        <taxon>Apicomplexa</taxon>
        <taxon>Aconoidasida</taxon>
        <taxon>Haemosporida</taxon>
        <taxon>Plasmodiidae</taxon>
        <taxon>Plasmodium</taxon>
    </lineage>
</organism>
<feature type="region of interest" description="Disordered" evidence="13">
    <location>
        <begin position="94"/>
        <end position="113"/>
    </location>
</feature>
<feature type="compositionally biased region" description="Low complexity" evidence="13">
    <location>
        <begin position="565"/>
        <end position="576"/>
    </location>
</feature>
<feature type="region of interest" description="Disordered" evidence="13">
    <location>
        <begin position="967"/>
        <end position="998"/>
    </location>
</feature>
<keyword evidence="16" id="KW-1185">Reference proteome</keyword>
<dbReference type="GO" id="GO:0016020">
    <property type="term" value="C:membrane"/>
    <property type="evidence" value="ECO:0007669"/>
    <property type="project" value="UniProtKB-SubCell"/>
</dbReference>
<dbReference type="InterPro" id="IPR013083">
    <property type="entry name" value="Znf_RING/FYVE/PHD"/>
</dbReference>
<dbReference type="CDD" id="cd16454">
    <property type="entry name" value="RING-H2_PA-TM-RING"/>
    <property type="match status" value="1"/>
</dbReference>
<gene>
    <name evidence="15" type="ORF">PCOAH_00020810</name>
</gene>
<evidence type="ECO:0000256" key="12">
    <source>
        <dbReference type="PROSITE-ProRule" id="PRU00175"/>
    </source>
</evidence>
<dbReference type="PANTHER" id="PTHR45977:SF4">
    <property type="entry name" value="RING-TYPE DOMAIN-CONTAINING PROTEIN"/>
    <property type="match status" value="1"/>
</dbReference>
<feature type="region of interest" description="Disordered" evidence="13">
    <location>
        <begin position="726"/>
        <end position="746"/>
    </location>
</feature>
<dbReference type="KEGG" id="pcot:PCOAH_00020810"/>
<dbReference type="InterPro" id="IPR001841">
    <property type="entry name" value="Znf_RING"/>
</dbReference>
<dbReference type="PANTHER" id="PTHR45977">
    <property type="entry name" value="TARGET OF ERK KINASE MPK-1"/>
    <property type="match status" value="1"/>
</dbReference>
<evidence type="ECO:0000256" key="13">
    <source>
        <dbReference type="SAM" id="MobiDB-lite"/>
    </source>
</evidence>
<dbReference type="GO" id="GO:0061630">
    <property type="term" value="F:ubiquitin protein ligase activity"/>
    <property type="evidence" value="ECO:0007669"/>
    <property type="project" value="UniProtKB-EC"/>
</dbReference>
<evidence type="ECO:0000256" key="3">
    <source>
        <dbReference type="ARBA" id="ARBA00012483"/>
    </source>
</evidence>
<dbReference type="GO" id="GO:0016567">
    <property type="term" value="P:protein ubiquitination"/>
    <property type="evidence" value="ECO:0007669"/>
    <property type="project" value="TreeGrafter"/>
</dbReference>
<evidence type="ECO:0000313" key="16">
    <source>
        <dbReference type="Proteomes" id="UP000092716"/>
    </source>
</evidence>
<dbReference type="AlphaFoldDB" id="A0A1B1DXX3"/>
<dbReference type="InterPro" id="IPR011016">
    <property type="entry name" value="Znf_RING-CH"/>
</dbReference>
<keyword evidence="9" id="KW-0862">Zinc</keyword>
<feature type="region of interest" description="Disordered" evidence="13">
    <location>
        <begin position="141"/>
        <end position="164"/>
    </location>
</feature>
<dbReference type="EMBL" id="CP016246">
    <property type="protein sequence ID" value="ANQ07608.1"/>
    <property type="molecule type" value="Genomic_DNA"/>
</dbReference>
<keyword evidence="7 12" id="KW-0863">Zinc-finger</keyword>